<keyword evidence="2" id="KW-1185">Reference proteome</keyword>
<dbReference type="EMBL" id="JARVKF010000395">
    <property type="protein sequence ID" value="KAK9417892.1"/>
    <property type="molecule type" value="Genomic_DNA"/>
</dbReference>
<evidence type="ECO:0000313" key="1">
    <source>
        <dbReference type="EMBL" id="KAK9417892.1"/>
    </source>
</evidence>
<proteinExistence type="predicted"/>
<gene>
    <name evidence="1" type="ORF">SUNI508_08540</name>
</gene>
<organism evidence="1 2">
    <name type="scientific">Seiridium unicorne</name>
    <dbReference type="NCBI Taxonomy" id="138068"/>
    <lineage>
        <taxon>Eukaryota</taxon>
        <taxon>Fungi</taxon>
        <taxon>Dikarya</taxon>
        <taxon>Ascomycota</taxon>
        <taxon>Pezizomycotina</taxon>
        <taxon>Sordariomycetes</taxon>
        <taxon>Xylariomycetidae</taxon>
        <taxon>Amphisphaeriales</taxon>
        <taxon>Sporocadaceae</taxon>
        <taxon>Seiridium</taxon>
    </lineage>
</organism>
<sequence length="130" mass="15091">MADINVLHAYRHLYRHGLRAVQFSKPSRYVLRDRLRVAFREKNATLDAAAVEKTVLFLEAAQRSSGLEHKVLKNLLFVALHRYQPRPLKISILENKRMIPFNKELKATAFKHYDMTIAMLNKSMGLCLRG</sequence>
<evidence type="ECO:0000313" key="2">
    <source>
        <dbReference type="Proteomes" id="UP001408356"/>
    </source>
</evidence>
<protein>
    <submittedName>
        <fullName evidence="1">DUF1763-domain-containing protein</fullName>
    </submittedName>
</protein>
<reference evidence="1 2" key="1">
    <citation type="journal article" date="2024" name="J. Plant Pathol.">
        <title>Sequence and assembly of the genome of Seiridium unicorne, isolate CBS 538.82, causal agent of cypress canker disease.</title>
        <authorList>
            <person name="Scali E."/>
            <person name="Rocca G.D."/>
            <person name="Danti R."/>
            <person name="Garbelotto M."/>
            <person name="Barberini S."/>
            <person name="Baroncelli R."/>
            <person name="Emiliani G."/>
        </authorList>
    </citation>
    <scope>NUCLEOTIDE SEQUENCE [LARGE SCALE GENOMIC DNA]</scope>
    <source>
        <strain evidence="1 2">BM-138-508</strain>
    </source>
</reference>
<dbReference type="Proteomes" id="UP001408356">
    <property type="component" value="Unassembled WGS sequence"/>
</dbReference>
<accession>A0ABR2UT91</accession>
<name>A0ABR2UT91_9PEZI</name>
<comment type="caution">
    <text evidence="1">The sequence shown here is derived from an EMBL/GenBank/DDBJ whole genome shotgun (WGS) entry which is preliminary data.</text>
</comment>